<evidence type="ECO:0008006" key="9">
    <source>
        <dbReference type="Google" id="ProtNLM"/>
    </source>
</evidence>
<comment type="similarity">
    <text evidence="2">Belongs to the eukaryotic RPA49/POLR1E RNA polymerase subunit family.</text>
</comment>
<keyword evidence="3" id="KW-0240">DNA-directed RNA polymerase</keyword>
<dbReference type="GO" id="GO:0000428">
    <property type="term" value="C:DNA-directed RNA polymerase complex"/>
    <property type="evidence" value="ECO:0007669"/>
    <property type="project" value="UniProtKB-KW"/>
</dbReference>
<evidence type="ECO:0000313" key="8">
    <source>
        <dbReference type="Proteomes" id="UP000308768"/>
    </source>
</evidence>
<dbReference type="GO" id="GO:0005730">
    <property type="term" value="C:nucleolus"/>
    <property type="evidence" value="ECO:0007669"/>
    <property type="project" value="UniProtKB-SubCell"/>
</dbReference>
<dbReference type="Pfam" id="PF06870">
    <property type="entry name" value="RNA_pol_I_A49"/>
    <property type="match status" value="1"/>
</dbReference>
<feature type="region of interest" description="Disordered" evidence="6">
    <location>
        <begin position="46"/>
        <end position="73"/>
    </location>
</feature>
<reference evidence="7 8" key="1">
    <citation type="submission" date="2017-03" db="EMBL/GenBank/DDBJ databases">
        <title>Genomes of endolithic fungi from Antarctica.</title>
        <authorList>
            <person name="Coleine C."/>
            <person name="Masonjones S."/>
            <person name="Stajich J.E."/>
        </authorList>
    </citation>
    <scope>NUCLEOTIDE SEQUENCE [LARGE SCALE GENOMIC DNA]</scope>
    <source>
        <strain evidence="7 8">CCFEE 5187</strain>
    </source>
</reference>
<dbReference type="GO" id="GO:0003677">
    <property type="term" value="F:DNA binding"/>
    <property type="evidence" value="ECO:0007669"/>
    <property type="project" value="InterPro"/>
</dbReference>
<dbReference type="InterPro" id="IPR009668">
    <property type="entry name" value="RNA_pol-assoc_fac_A49-like"/>
</dbReference>
<protein>
    <recommendedName>
        <fullName evidence="9">DNA-directed RNA polymerase I subunit rpa49</fullName>
    </recommendedName>
</protein>
<keyword evidence="5" id="KW-0539">Nucleus</keyword>
<dbReference type="Proteomes" id="UP000308768">
    <property type="component" value="Unassembled WGS sequence"/>
</dbReference>
<name>A0A4U0XK96_9PEZI</name>
<accession>A0A4U0XK96</accession>
<dbReference type="PANTHER" id="PTHR14440">
    <property type="entry name" value="DNA-DIRECTED RNA POLYMERASE I SUBUNIT RPA49"/>
    <property type="match status" value="1"/>
</dbReference>
<evidence type="ECO:0000256" key="3">
    <source>
        <dbReference type="ARBA" id="ARBA00022478"/>
    </source>
</evidence>
<comment type="subcellular location">
    <subcellularLocation>
        <location evidence="1">Nucleus</location>
        <location evidence="1">Nucleolus</location>
    </subcellularLocation>
</comment>
<evidence type="ECO:0000256" key="5">
    <source>
        <dbReference type="ARBA" id="ARBA00023242"/>
    </source>
</evidence>
<dbReference type="OrthoDB" id="532500at2759"/>
<dbReference type="GO" id="GO:0006351">
    <property type="term" value="P:DNA-templated transcription"/>
    <property type="evidence" value="ECO:0007669"/>
    <property type="project" value="InterPro"/>
</dbReference>
<evidence type="ECO:0000256" key="1">
    <source>
        <dbReference type="ARBA" id="ARBA00004604"/>
    </source>
</evidence>
<proteinExistence type="inferred from homology"/>
<dbReference type="STRING" id="331657.A0A4U0XK96"/>
<organism evidence="7 8">
    <name type="scientific">Cryomyces minteri</name>
    <dbReference type="NCBI Taxonomy" id="331657"/>
    <lineage>
        <taxon>Eukaryota</taxon>
        <taxon>Fungi</taxon>
        <taxon>Dikarya</taxon>
        <taxon>Ascomycota</taxon>
        <taxon>Pezizomycotina</taxon>
        <taxon>Dothideomycetes</taxon>
        <taxon>Dothideomycetes incertae sedis</taxon>
        <taxon>Cryomyces</taxon>
    </lineage>
</organism>
<evidence type="ECO:0000256" key="4">
    <source>
        <dbReference type="ARBA" id="ARBA00023163"/>
    </source>
</evidence>
<comment type="caution">
    <text evidence="7">The sequence shown here is derived from an EMBL/GenBank/DDBJ whole genome shotgun (WGS) entry which is preliminary data.</text>
</comment>
<sequence>MSDRKRKRSPEKAERPHNPAKKVAVAVLPESDGWCPAVASTPGISLPSSIPLTPYKRSTSDSRNLPPGHTSLPSYELLLQSSAHPNLDYLAREAPTGSADSLLAHYTAIYDPSTGSLQITPAHKVILRSTLRSEAAEIRDQVEASRAAAAARQSNFAQRQALSSEFGTKKARKAIASLTENAIASGRGRATSPGGTAIKQDASSAAVLDSMASSTNAMPDKAALQAAVDDAKPRPRANLAATTPADVYTLDGLIGADMRSIAVLDWQAAAARNDDVRTPSRFVSRRLAAVAQGGDVGKLKALRYVLLLLTFLAALKPGRGGGRRLPPRDELEKKTSAAGALLDGIRRRFADGGEMSKWHVDYLITHLAALSLVIDNFSSDTYDLKEDLRLENKQMSQYFHELGCRMSAPTEKEKQLLKLSKAEAAAHRMARLKLPLDFPKQRVLAAKRR</sequence>
<keyword evidence="4" id="KW-0804">Transcription</keyword>
<gene>
    <name evidence="7" type="ORF">B0A49_01920</name>
</gene>
<evidence type="ECO:0000313" key="7">
    <source>
        <dbReference type="EMBL" id="TKA75958.1"/>
    </source>
</evidence>
<dbReference type="AlphaFoldDB" id="A0A4U0XK96"/>
<evidence type="ECO:0000256" key="6">
    <source>
        <dbReference type="SAM" id="MobiDB-lite"/>
    </source>
</evidence>
<evidence type="ECO:0000256" key="2">
    <source>
        <dbReference type="ARBA" id="ARBA00009430"/>
    </source>
</evidence>
<dbReference type="EMBL" id="NAJN01000262">
    <property type="protein sequence ID" value="TKA75958.1"/>
    <property type="molecule type" value="Genomic_DNA"/>
</dbReference>
<keyword evidence="8" id="KW-1185">Reference proteome</keyword>
<feature type="region of interest" description="Disordered" evidence="6">
    <location>
        <begin position="1"/>
        <end position="22"/>
    </location>
</feature>